<feature type="compositionally biased region" description="Basic and acidic residues" evidence="3">
    <location>
        <begin position="502"/>
        <end position="515"/>
    </location>
</feature>
<feature type="compositionally biased region" description="Basic residues" evidence="3">
    <location>
        <begin position="339"/>
        <end position="353"/>
    </location>
</feature>
<feature type="region of interest" description="Disordered" evidence="3">
    <location>
        <begin position="1252"/>
        <end position="1361"/>
    </location>
</feature>
<dbReference type="GO" id="GO:0006355">
    <property type="term" value="P:regulation of DNA-templated transcription"/>
    <property type="evidence" value="ECO:0007669"/>
    <property type="project" value="InterPro"/>
</dbReference>
<feature type="region of interest" description="Disordered" evidence="3">
    <location>
        <begin position="1967"/>
        <end position="2007"/>
    </location>
</feature>
<feature type="compositionally biased region" description="Low complexity" evidence="3">
    <location>
        <begin position="201"/>
        <end position="230"/>
    </location>
</feature>
<feature type="compositionally biased region" description="Pro residues" evidence="3">
    <location>
        <begin position="267"/>
        <end position="292"/>
    </location>
</feature>
<sequence length="2437" mass="245935">MVPTQNINTSLRSLSLFQASILFDRSRGNRPLQQPTGLSVVGDFWTSRRPVTTCTAKRDTQVPAPTADSATNGSSGTASVARARAGPSTKRRFDRRWSGIEDEGFGGNGDGGDKHIALNDKRLRKSWKSSQHAHAEAGARPSPTDGRRGPVLEAVSTDYHDSLLAGRPGPGRVVVVGDDGGGGGDGGSRPYVPKTPTMRRSAGGATATSEAAPVGSATTAAAEGTAPTAARRGRSSRGSKATEPGACVPPATAEGAPPSLSSGSPSSEPPPVQPPWQPPGPGPGSAPPPPAPMGGGPLHLHPNRPPPGSVMSGWELAGGQPQMNSVYRLIRKKELQHNYHNHHRQQQQHHHHHPGEGSGGGPSAAPPPPSSPSSGRPTRLDAPRPPGRGPRAARDTSPRLGDLQRRQQHHHHHQHKHHKHQHQHNRHDNPQPQNLMRLQQEEQDMQQQLPQHQHHLRAGLEAQHPTGAAASGAWAPQPPPQPPPPPAPPPPPLVPFSSGHAAVDRVVRIRQIEMRRRQRQCGTDGSDSGGGGGGGVGGGDGGKDYGSRQARARGSRPPPSLGSAAPPAAAAAQLPPAAGVWAADRVPTALLGGRTVAEGRSGGGRSSSSGSGVDGAGRCLIEVTLADPQAPGGTARGAGGDGDSVSSLLRETLISDLSLLNPVYRMIRKHELLQRHPQPASSGSSAAPAAAARPAPSSTAPSPSSASSSSSTDPWVADDLADVMLGGLVLPPPLQPPGSLVGSAPGSETGEAATFTFTVCAPDDDDGASGGAAAAAAGRRGAARFGGAGDGANGASDDDVLGGDGPRDEQEGGQATETGRLNPVLRLIRKKQLQRRLRLRGRLAPEPFAAAAAAAEAVPPPPLHQGAPLADGEAAGAGWEIGPADVVGGRAVLNPVYRLIRKKQLQSKRASREAAAAKDVTPAALPGRGGPQCAASQPHLLSTPSAAAAADADADPDEAASWRRPRGAAPFFNLGRGLDLGVGFSDPGSTLAEALDPMAAGSWLGLGSVFGPVAARGAGDKPPELAIRAADRPPHAEADAASAPPSGRPPPPPPLAGVSEQLIGSLVGERSHMNHVYRLIRKKELQLRQRGVLPREAPPAPPADPGPAAASGGAAAGAAAAAAAAPLAPPPVVTSAAKPPGEPSALLHPFDPVDEQDEHRAPYGAGAAAGVGALTGYGSRILLGATYDDEYDEDYGDDEGAYWSADEGSWEEYEEQRGSAAGRSAVAGAATPPLPLPPASAAAMDATVVTTAADEADAAQPPARRRRTAAAQPEDAPAAVMGGVLELDGQRPASEPGLGNPGNPASLQKVKARAGRRRSSSRGAQTESPPAAAAAGDSPGLERRTSGGGATQADDGGNRGIAATARRRRIGELKASLRAKLLLLASSSTADAAPTGAATAAAAPDKTGPAEAPTASRSDQQQSSLLRPRSGPRSPASSPATAAVLGAAPSDSDRGTTTWQTAAADSAHLADHPEQEGQGQGPGKLAATARPLPWQLARRAAAAAADRSGGRMSPAGSHPLRRRTGSGLHRAPAPGLMRFLLDNNSPGVEPGYGNPGDVTARNTTSRWQRNSSSGARGDDGGAGGGGRGVVRSRTPLFSGIAQLWDAVGLRVGPLPPAQPHGGPDVDVAVAMAEEEGVRRSLAALEALLTREGVSADLARRLSSSWPVQSRGWQPEEVLERLRGLQSVLEGPAPAPALGSAPGLRQGQDQGPKRRSVSGASWRRGLAGRPGRAAAGAAASGGGGGLAAAAAAAAKQPNLLTREPAALEANLAALAAALGMDRRGAQVLARTWPSVLELRQASLRKRLRGLADALGLTCCSSRANSGGGGGGECGGDEGGGGEGGGGDGCGSVAATASSFVVPASAAAGVQQQQQQQQQEQRKEQSEEPWRGQGMEQNDGHSEAADADADVDAAVAAADDDDDDDGDDDVIASAAEVVRCYPPALALTQGAVAARMQALAEVIAVSLQQQQQQQQQHREPPPRPHRAPAHMPGTDSDSDNAAEPSQAGGHAASAVAVAVAVAACPDSNNGGGDKDGGGGGGHPALAPAAAAAAAARALALVSGQPGILGYSPEALASKWRALEAAIAQAEAELAAGWLAETAAAAADASVGGPGAVVAALESARSQEQVGAGAEPAVQASAVPERDLGMDLDLGPGRGSYRSGAPIAGDGGVMTRGSLQRVLLPWMRQLLEGPPAAVARCLAASDSRFQRLAFLAAAAAGGRSATLLPSSTGRPLPRGVPPLTQTPPLAQTPVDASTSSSVAATSIRGHAGANGADAASADGTNADAASEDAALWSTTASGDGADRGAGVGDSGSLQVTAAFTAPAAAVSPATARRPRGRPRKDEVSLVSTLRLPSAHLAVSAAAAAAAGLTAQMDVAAGAAAAAGFAGPAKVLEPRRLQSLSLSTILAMSAARFNERFPGFEAWQQARQERQEARRGR</sequence>
<organism evidence="4 5">
    <name type="scientific">Pleodorina starrii</name>
    <dbReference type="NCBI Taxonomy" id="330485"/>
    <lineage>
        <taxon>Eukaryota</taxon>
        <taxon>Viridiplantae</taxon>
        <taxon>Chlorophyta</taxon>
        <taxon>core chlorophytes</taxon>
        <taxon>Chlorophyceae</taxon>
        <taxon>CS clade</taxon>
        <taxon>Chlamydomonadales</taxon>
        <taxon>Volvocaceae</taxon>
        <taxon>Pleodorina</taxon>
    </lineage>
</organism>
<feature type="compositionally biased region" description="Low complexity" evidence="3">
    <location>
        <begin position="166"/>
        <end position="177"/>
    </location>
</feature>
<comment type="subcellular location">
    <subcellularLocation>
        <location evidence="1">Nucleus</location>
    </subcellularLocation>
</comment>
<feature type="region of interest" description="Disordered" evidence="3">
    <location>
        <begin position="2222"/>
        <end position="2260"/>
    </location>
</feature>
<feature type="compositionally biased region" description="Low complexity" evidence="3">
    <location>
        <begin position="1321"/>
        <end position="1335"/>
    </location>
</feature>
<feature type="compositionally biased region" description="Low complexity" evidence="3">
    <location>
        <begin position="1689"/>
        <end position="1703"/>
    </location>
</feature>
<accession>A0A9W6F832</accession>
<feature type="compositionally biased region" description="Basic residues" evidence="3">
    <location>
        <begin position="406"/>
        <end position="425"/>
    </location>
</feature>
<feature type="region of interest" description="Disordered" evidence="3">
    <location>
        <begin position="593"/>
        <end position="615"/>
    </location>
</feature>
<feature type="compositionally biased region" description="Low complexity" evidence="3">
    <location>
        <begin position="1390"/>
        <end position="1445"/>
    </location>
</feature>
<evidence type="ECO:0000313" key="5">
    <source>
        <dbReference type="Proteomes" id="UP001165080"/>
    </source>
</evidence>
<reference evidence="4 5" key="1">
    <citation type="journal article" date="2023" name="Commun. Biol.">
        <title>Reorganization of the ancestral sex-determining regions during the evolution of trioecy in Pleodorina starrii.</title>
        <authorList>
            <person name="Takahashi K."/>
            <person name="Suzuki S."/>
            <person name="Kawai-Toyooka H."/>
            <person name="Yamamoto K."/>
            <person name="Hamaji T."/>
            <person name="Ootsuki R."/>
            <person name="Yamaguchi H."/>
            <person name="Kawachi M."/>
            <person name="Higashiyama T."/>
            <person name="Nozaki H."/>
        </authorList>
    </citation>
    <scope>NUCLEOTIDE SEQUENCE [LARGE SCALE GENOMIC DNA]</scope>
    <source>
        <strain evidence="4 5">NIES-4479</strain>
    </source>
</reference>
<evidence type="ECO:0000256" key="1">
    <source>
        <dbReference type="ARBA" id="ARBA00004123"/>
    </source>
</evidence>
<feature type="compositionally biased region" description="Low complexity" evidence="3">
    <location>
        <begin position="1722"/>
        <end position="1737"/>
    </location>
</feature>
<feature type="region of interest" description="Disordered" evidence="3">
    <location>
        <begin position="908"/>
        <end position="963"/>
    </location>
</feature>
<feature type="compositionally biased region" description="Pro residues" evidence="3">
    <location>
        <begin position="476"/>
        <end position="494"/>
    </location>
</feature>
<dbReference type="InterPro" id="IPR000637">
    <property type="entry name" value="HMGI/Y_DNA-bd_CS"/>
</dbReference>
<evidence type="ECO:0000256" key="2">
    <source>
        <dbReference type="ARBA" id="ARBA00023242"/>
    </source>
</evidence>
<feature type="compositionally biased region" description="Basic and acidic residues" evidence="3">
    <location>
        <begin position="392"/>
        <end position="405"/>
    </location>
</feature>
<dbReference type="PROSITE" id="PS00354">
    <property type="entry name" value="HMGI_Y"/>
    <property type="match status" value="1"/>
</dbReference>
<feature type="region of interest" description="Disordered" evidence="3">
    <location>
        <begin position="1390"/>
        <end position="1590"/>
    </location>
</feature>
<feature type="region of interest" description="Disordered" evidence="3">
    <location>
        <begin position="1032"/>
        <end position="1059"/>
    </location>
</feature>
<feature type="region of interest" description="Disordered" evidence="3">
    <location>
        <begin position="1130"/>
        <end position="1158"/>
    </location>
</feature>
<feature type="compositionally biased region" description="Low complexity" evidence="3">
    <location>
        <begin position="1252"/>
        <end position="1262"/>
    </location>
</feature>
<feature type="region of interest" description="Disordered" evidence="3">
    <location>
        <begin position="674"/>
        <end position="715"/>
    </location>
</feature>
<feature type="compositionally biased region" description="Basic residues" evidence="3">
    <location>
        <begin position="1310"/>
        <end position="1320"/>
    </location>
</feature>
<feature type="region of interest" description="Disordered" evidence="3">
    <location>
        <begin position="1689"/>
        <end position="1739"/>
    </location>
</feature>
<gene>
    <name evidence="4" type="primary">PLESTMB000597</name>
    <name evidence="4" type="ORF">PLESTB_001455000</name>
</gene>
<feature type="compositionally biased region" description="Low complexity" evidence="3">
    <location>
        <begin position="561"/>
        <end position="576"/>
    </location>
</feature>
<feature type="region of interest" description="Disordered" evidence="3">
    <location>
        <begin position="54"/>
        <end position="576"/>
    </location>
</feature>
<comment type="caution">
    <text evidence="4">The sequence shown here is derived from an EMBL/GenBank/DDBJ whole genome shotgun (WGS) entry which is preliminary data.</text>
</comment>
<feature type="region of interest" description="Disordered" evidence="3">
    <location>
        <begin position="1864"/>
        <end position="1906"/>
    </location>
</feature>
<feature type="compositionally biased region" description="Low complexity" evidence="3">
    <location>
        <begin position="2238"/>
        <end position="2260"/>
    </location>
</feature>
<feature type="compositionally biased region" description="Low complexity" evidence="3">
    <location>
        <begin position="1269"/>
        <end position="1279"/>
    </location>
</feature>
<protein>
    <submittedName>
        <fullName evidence="4">Uncharacterized protein</fullName>
    </submittedName>
</protein>
<dbReference type="Proteomes" id="UP001165080">
    <property type="component" value="Unassembled WGS sequence"/>
</dbReference>
<dbReference type="GO" id="GO:0005634">
    <property type="term" value="C:nucleus"/>
    <property type="evidence" value="ECO:0007669"/>
    <property type="project" value="UniProtKB-SubCell"/>
</dbReference>
<name>A0A9W6F832_9CHLO</name>
<proteinExistence type="predicted"/>
<feature type="compositionally biased region" description="Polar residues" evidence="3">
    <location>
        <begin position="1560"/>
        <end position="1570"/>
    </location>
</feature>
<feature type="compositionally biased region" description="Basic and acidic residues" evidence="3">
    <location>
        <begin position="111"/>
        <end position="121"/>
    </location>
</feature>
<evidence type="ECO:0000256" key="3">
    <source>
        <dbReference type="SAM" id="MobiDB-lite"/>
    </source>
</evidence>
<keyword evidence="5" id="KW-1185">Reference proteome</keyword>
<feature type="compositionally biased region" description="Low complexity" evidence="3">
    <location>
        <begin position="679"/>
        <end position="711"/>
    </location>
</feature>
<evidence type="ECO:0000313" key="4">
    <source>
        <dbReference type="EMBL" id="GLC59161.1"/>
    </source>
</evidence>
<dbReference type="EMBL" id="BRXU01000026">
    <property type="protein sequence ID" value="GLC59161.1"/>
    <property type="molecule type" value="Genomic_DNA"/>
</dbReference>
<feature type="compositionally biased region" description="Pro residues" evidence="3">
    <location>
        <begin position="1046"/>
        <end position="1055"/>
    </location>
</feature>
<feature type="compositionally biased region" description="Gly residues" evidence="3">
    <location>
        <begin position="527"/>
        <end position="540"/>
    </location>
</feature>
<feature type="region of interest" description="Disordered" evidence="3">
    <location>
        <begin position="786"/>
        <end position="822"/>
    </location>
</feature>
<feature type="region of interest" description="Disordered" evidence="3">
    <location>
        <begin position="624"/>
        <end position="643"/>
    </location>
</feature>
<feature type="compositionally biased region" description="Low complexity" evidence="3">
    <location>
        <begin position="255"/>
        <end position="266"/>
    </location>
</feature>
<feature type="compositionally biased region" description="Basic and acidic residues" evidence="3">
    <location>
        <begin position="1878"/>
        <end position="1888"/>
    </location>
</feature>
<feature type="compositionally biased region" description="Low complexity" evidence="3">
    <location>
        <begin position="1864"/>
        <end position="1877"/>
    </location>
</feature>
<feature type="compositionally biased region" description="Polar residues" evidence="3">
    <location>
        <begin position="68"/>
        <end position="78"/>
    </location>
</feature>
<keyword evidence="2" id="KW-0539">Nucleus</keyword>
<feature type="compositionally biased region" description="Gly residues" evidence="3">
    <location>
        <begin position="178"/>
        <end position="187"/>
    </location>
</feature>